<keyword evidence="2" id="KW-0732">Signal</keyword>
<evidence type="ECO:0000256" key="1">
    <source>
        <dbReference type="ARBA" id="ARBA00008769"/>
    </source>
</evidence>
<dbReference type="PANTHER" id="PTHR37944">
    <property type="entry name" value="PORIN B"/>
    <property type="match status" value="1"/>
</dbReference>
<dbReference type="Proteomes" id="UP000076609">
    <property type="component" value="Unassembled WGS sequence"/>
</dbReference>
<comment type="similarity">
    <text evidence="1 2">Belongs to the OprB family.</text>
</comment>
<dbReference type="InterPro" id="IPR038673">
    <property type="entry name" value="OprB_sf"/>
</dbReference>
<dbReference type="RefSeq" id="WP_066687236.1">
    <property type="nucleotide sequence ID" value="NZ_CP117025.1"/>
</dbReference>
<proteinExistence type="inferred from homology"/>
<evidence type="ECO:0008006" key="5">
    <source>
        <dbReference type="Google" id="ProtNLM"/>
    </source>
</evidence>
<feature type="signal peptide" evidence="2">
    <location>
        <begin position="1"/>
        <end position="30"/>
    </location>
</feature>
<dbReference type="InterPro" id="IPR007049">
    <property type="entry name" value="Carb-sel_porin_OprB"/>
</dbReference>
<comment type="caution">
    <text evidence="3">The sequence shown here is derived from an EMBL/GenBank/DDBJ whole genome shotgun (WGS) entry which is preliminary data.</text>
</comment>
<evidence type="ECO:0000313" key="4">
    <source>
        <dbReference type="Proteomes" id="UP000076609"/>
    </source>
</evidence>
<evidence type="ECO:0000313" key="3">
    <source>
        <dbReference type="EMBL" id="KZE18693.1"/>
    </source>
</evidence>
<evidence type="ECO:0000256" key="2">
    <source>
        <dbReference type="RuleBase" id="RU363072"/>
    </source>
</evidence>
<feature type="chain" id="PRO_5044999375" description="Porin" evidence="2">
    <location>
        <begin position="31"/>
        <end position="420"/>
    </location>
</feature>
<organism evidence="3 4">
    <name type="scientific">Sphingomonas hankookensis</name>
    <dbReference type="NCBI Taxonomy" id="563996"/>
    <lineage>
        <taxon>Bacteria</taxon>
        <taxon>Pseudomonadati</taxon>
        <taxon>Pseudomonadota</taxon>
        <taxon>Alphaproteobacteria</taxon>
        <taxon>Sphingomonadales</taxon>
        <taxon>Sphingomonadaceae</taxon>
        <taxon>Sphingomonas</taxon>
    </lineage>
</organism>
<dbReference type="PANTHER" id="PTHR37944:SF1">
    <property type="entry name" value="PORIN B"/>
    <property type="match status" value="1"/>
</dbReference>
<dbReference type="Pfam" id="PF04966">
    <property type="entry name" value="OprB"/>
    <property type="match status" value="1"/>
</dbReference>
<keyword evidence="4" id="KW-1185">Reference proteome</keyword>
<protein>
    <recommendedName>
        <fullName evidence="5">Porin</fullName>
    </recommendedName>
</protein>
<dbReference type="InterPro" id="IPR052932">
    <property type="entry name" value="OprB_Porin"/>
</dbReference>
<accession>A0ABR5YHS1</accession>
<dbReference type="Gene3D" id="2.40.160.180">
    <property type="entry name" value="Carbohydrate-selective porin OprB"/>
    <property type="match status" value="1"/>
</dbReference>
<dbReference type="EMBL" id="LQQO01000001">
    <property type="protein sequence ID" value="KZE18693.1"/>
    <property type="molecule type" value="Genomic_DNA"/>
</dbReference>
<gene>
    <name evidence="3" type="ORF">AVT10_01225</name>
</gene>
<sequence length="420" mass="44142">MPKLDDDMRMTWGRVALALLAVALATPAAAQVAAPSVERAPGNVELPEVEARDPLVLQLAYTGDILSSVAGGRRRGTRWINNVSAIASADLDTLAGLPRTNALLHVFYNDGTGFSSDLVGDGQIVSSIEAGVPLLRVLEGWVEHRGPDDRWSFKAGLYDVNSEFDTLQTSLLFVNSAFGMGTELGASGRNGPSTFPSTSLALRGQVKLGDRVTLRAAAADGVPNDPARPRRDWIGIAGGDGALLIGEADVELGVVRLFGGGWTYTARSDDRFDAATGAAIVRQVRSNGAYVRGEAQLAGDRTRGMRGFFRLGVAGDRANLFGGFSSLGFVWRGLLASRPRDDSGIAIAYAGGSSAGRAIVRVEGGTPARGEAVIELNHRIAVADWLGVQPHVQYVVAPGLNPTFGNALVLGLRLTATIAE</sequence>
<reference evidence="4" key="1">
    <citation type="submission" date="2016-01" db="EMBL/GenBank/DDBJ databases">
        <title>Draft genome of Chromobacterium sp. F49.</title>
        <authorList>
            <person name="Hong K.W."/>
        </authorList>
    </citation>
    <scope>NUCLEOTIDE SEQUENCE [LARGE SCALE GENOMIC DNA]</scope>
    <source>
        <strain evidence="4">CN3</strain>
    </source>
</reference>
<name>A0ABR5YHS1_9SPHN</name>